<evidence type="ECO:0000313" key="2">
    <source>
        <dbReference type="Proteomes" id="UP000324222"/>
    </source>
</evidence>
<proteinExistence type="predicted"/>
<sequence>MGWVQNRQSCYVKLIKLSPKSLEKEGKIEPDPSMNRMREFGVMRRSSITCWHMSRLRAGGKKHVRGGEAVFSRLH</sequence>
<dbReference type="AlphaFoldDB" id="A0A5B7IZL4"/>
<name>A0A5B7IZL4_PORTR</name>
<keyword evidence="2" id="KW-1185">Reference proteome</keyword>
<comment type="caution">
    <text evidence="1">The sequence shown here is derived from an EMBL/GenBank/DDBJ whole genome shotgun (WGS) entry which is preliminary data.</text>
</comment>
<reference evidence="1 2" key="1">
    <citation type="submission" date="2019-05" db="EMBL/GenBank/DDBJ databases">
        <title>Another draft genome of Portunus trituberculatus and its Hox gene families provides insights of decapod evolution.</title>
        <authorList>
            <person name="Jeong J.-H."/>
            <person name="Song I."/>
            <person name="Kim S."/>
            <person name="Choi T."/>
            <person name="Kim D."/>
            <person name="Ryu S."/>
            <person name="Kim W."/>
        </authorList>
    </citation>
    <scope>NUCLEOTIDE SEQUENCE [LARGE SCALE GENOMIC DNA]</scope>
    <source>
        <tissue evidence="1">Muscle</tissue>
    </source>
</reference>
<protein>
    <submittedName>
        <fullName evidence="1">Uncharacterized protein</fullName>
    </submittedName>
</protein>
<dbReference type="EMBL" id="VSRR010070421">
    <property type="protein sequence ID" value="MPC86088.1"/>
    <property type="molecule type" value="Genomic_DNA"/>
</dbReference>
<organism evidence="1 2">
    <name type="scientific">Portunus trituberculatus</name>
    <name type="common">Swimming crab</name>
    <name type="synonym">Neptunus trituberculatus</name>
    <dbReference type="NCBI Taxonomy" id="210409"/>
    <lineage>
        <taxon>Eukaryota</taxon>
        <taxon>Metazoa</taxon>
        <taxon>Ecdysozoa</taxon>
        <taxon>Arthropoda</taxon>
        <taxon>Crustacea</taxon>
        <taxon>Multicrustacea</taxon>
        <taxon>Malacostraca</taxon>
        <taxon>Eumalacostraca</taxon>
        <taxon>Eucarida</taxon>
        <taxon>Decapoda</taxon>
        <taxon>Pleocyemata</taxon>
        <taxon>Brachyura</taxon>
        <taxon>Eubrachyura</taxon>
        <taxon>Portunoidea</taxon>
        <taxon>Portunidae</taxon>
        <taxon>Portuninae</taxon>
        <taxon>Portunus</taxon>
    </lineage>
</organism>
<dbReference type="Proteomes" id="UP000324222">
    <property type="component" value="Unassembled WGS sequence"/>
</dbReference>
<accession>A0A5B7IZL4</accession>
<evidence type="ECO:0000313" key="1">
    <source>
        <dbReference type="EMBL" id="MPC86088.1"/>
    </source>
</evidence>
<gene>
    <name evidence="1" type="ORF">E2C01_080902</name>
</gene>